<accession>A0ABT3IIX3</accession>
<reference evidence="2 3" key="1">
    <citation type="submission" date="2022-10" db="EMBL/GenBank/DDBJ databases">
        <title>Chitinophaga nivalis PC15 sp. nov., isolated from Pyeongchang county, South Korea.</title>
        <authorList>
            <person name="Trinh H.N."/>
        </authorList>
    </citation>
    <scope>NUCLEOTIDE SEQUENCE [LARGE SCALE GENOMIC DNA]</scope>
    <source>
        <strain evidence="2 3">PC14</strain>
    </source>
</reference>
<organism evidence="2 3">
    <name type="scientific">Chitinophaga nivalis</name>
    <dbReference type="NCBI Taxonomy" id="2991709"/>
    <lineage>
        <taxon>Bacteria</taxon>
        <taxon>Pseudomonadati</taxon>
        <taxon>Bacteroidota</taxon>
        <taxon>Chitinophagia</taxon>
        <taxon>Chitinophagales</taxon>
        <taxon>Chitinophagaceae</taxon>
        <taxon>Chitinophaga</taxon>
    </lineage>
</organism>
<evidence type="ECO:0000313" key="3">
    <source>
        <dbReference type="Proteomes" id="UP001207742"/>
    </source>
</evidence>
<dbReference type="RefSeq" id="WP_264729423.1">
    <property type="nucleotide sequence ID" value="NZ_JAPDNR010000001.1"/>
</dbReference>
<gene>
    <name evidence="2" type="ORF">OL497_08370</name>
</gene>
<dbReference type="InterPro" id="IPR044862">
    <property type="entry name" value="Pro_4_hyd_alph_FE2OG_OXY"/>
</dbReference>
<proteinExistence type="predicted"/>
<evidence type="ECO:0000313" key="2">
    <source>
        <dbReference type="EMBL" id="MCW3483904.1"/>
    </source>
</evidence>
<dbReference type="PANTHER" id="PTHR12117:SF0">
    <property type="entry name" value="PROLYL 3-HYDROXYLASE OGFOD1"/>
    <property type="match status" value="1"/>
</dbReference>
<dbReference type="Gene3D" id="2.60.120.620">
    <property type="entry name" value="q2cbj1_9rhob like domain"/>
    <property type="match status" value="1"/>
</dbReference>
<dbReference type="EMBL" id="JAPDNS010000001">
    <property type="protein sequence ID" value="MCW3483904.1"/>
    <property type="molecule type" value="Genomic_DNA"/>
</dbReference>
<keyword evidence="3" id="KW-1185">Reference proteome</keyword>
<dbReference type="InterPro" id="IPR051842">
    <property type="entry name" value="uS12_prolyl_hydroxylase"/>
</dbReference>
<protein>
    <submittedName>
        <fullName evidence="2">2OG-Fe(II) oxygenase</fullName>
    </submittedName>
</protein>
<name>A0ABT3IIX3_9BACT</name>
<evidence type="ECO:0000259" key="1">
    <source>
        <dbReference type="Pfam" id="PF13640"/>
    </source>
</evidence>
<comment type="caution">
    <text evidence="2">The sequence shown here is derived from an EMBL/GenBank/DDBJ whole genome shotgun (WGS) entry which is preliminary data.</text>
</comment>
<dbReference type="Proteomes" id="UP001207742">
    <property type="component" value="Unassembled WGS sequence"/>
</dbReference>
<dbReference type="PANTHER" id="PTHR12117">
    <property type="entry name" value="HISTONE ACETYLTRANSFERASE COMPLEX"/>
    <property type="match status" value="1"/>
</dbReference>
<feature type="domain" description="Prolyl 4-hydroxylase alpha subunit Fe(2+) 2OG dioxygenase" evidence="1">
    <location>
        <begin position="119"/>
        <end position="218"/>
    </location>
</feature>
<sequence length="275" mass="31352">MSNSSLLKKSNTELLLLAAQSCSSYKNAAPFPHVTLDGLFNESMLRSIVTEFPDLDKQQDIYFNNPNELKFASNDESRFGPATLELLHALNAQPFLQFLTTLTGIDGLIPDPYLWGGGLHQIKRGGYLKIHADFNRHPLLNLNRRINLLVYLNEHWDETYGGHFELWDKEMKGCVKSILPVFNRMVIFNTADHSFHGHPDPLTCPPGESRKSIALYYYTNGRPAEEMAAGNRITTDFRSREADALSMSLFNHSLNFITDLTPPLFLKMYKRNKKK</sequence>
<dbReference type="Pfam" id="PF13640">
    <property type="entry name" value="2OG-FeII_Oxy_3"/>
    <property type="match status" value="1"/>
</dbReference>